<dbReference type="SUPFAM" id="SSF50978">
    <property type="entry name" value="WD40 repeat-like"/>
    <property type="match status" value="1"/>
</dbReference>
<keyword evidence="5" id="KW-0677">Repeat</keyword>
<keyword evidence="6" id="KW-0969">Cilium</keyword>
<sequence length="575" mass="66049">MGELSSMANYNEKTISKIEFNFFKKFKMQIPENGELYFLEWNHNNNTIVCGGTGGALRTIQLNFDTNDIEAQALGSNQPLTGHDATVLYAQWNENYETIVSRDENGQVGVWHLKDDVWTGGVSRPGRCQGTITSIAWSHDGTAFGIVTGTGNVLLITVQGERLWGAHFDKSFVFCEFYPLGDMLMMASDDGKIMVYDQEGIFYTDIEVLFRHPLAKIMYMKYWSPTLKSRFSRVSVDPEPSRILEPYQPIPEDRNRLVIAFNCGTIQLMKHVDDENPFLLHLPLLRTTAVKWSPNGAFLAVCGTDFYNERHSRIYFVSAYGNIAGFYQHFDMKINAISWEACGLRIAVASDGYIWVGNVRPEFKWGVLEDQLVYVFQTEEVDQYKVVYYDMKTQRKLHSVVMYFEHLTCFKDRCVIVCHQESPGKKHNCQLIIGARVQNKLTTVYPNQLVMNEKCLVVTNMNSYFIWNYESVEGWTTGEYVLEKQLAKLPEENFSMEKRDIWSFRWCEDDSNSLVFKEKQKLLLYSDGSITEQRNVMGEIISFGDGRVVTVNFDNILLTPENPSMVSVKETIVSI</sequence>
<dbReference type="Gene3D" id="2.130.10.10">
    <property type="entry name" value="YVTN repeat-like/Quinoprotein amine dehydrogenase"/>
    <property type="match status" value="2"/>
</dbReference>
<dbReference type="GO" id="GO:1905515">
    <property type="term" value="P:non-motile cilium assembly"/>
    <property type="evidence" value="ECO:0007669"/>
    <property type="project" value="TreeGrafter"/>
</dbReference>
<dbReference type="InterPro" id="IPR001680">
    <property type="entry name" value="WD40_rpt"/>
</dbReference>
<dbReference type="PROSITE" id="PS50082">
    <property type="entry name" value="WD_REPEATS_2"/>
    <property type="match status" value="1"/>
</dbReference>
<feature type="repeat" description="WD" evidence="8">
    <location>
        <begin position="80"/>
        <end position="114"/>
    </location>
</feature>
<feature type="domain" description="IFT121/TULP4 N-terminal" evidence="10">
    <location>
        <begin position="22"/>
        <end position="360"/>
    </location>
</feature>
<name>A0A1I7TBM3_9PELO</name>
<evidence type="ECO:0000313" key="11">
    <source>
        <dbReference type="Proteomes" id="UP000095282"/>
    </source>
</evidence>
<evidence type="ECO:0000256" key="4">
    <source>
        <dbReference type="ARBA" id="ARBA00022574"/>
    </source>
</evidence>
<comment type="subcellular location">
    <subcellularLocation>
        <location evidence="1">Cell projection</location>
        <location evidence="1">Cilium</location>
    </subcellularLocation>
    <subcellularLocation>
        <location evidence="2">Cytoplasm</location>
    </subcellularLocation>
</comment>
<evidence type="ECO:0000256" key="8">
    <source>
        <dbReference type="PROSITE-ProRule" id="PRU00221"/>
    </source>
</evidence>
<organism evidence="11 12">
    <name type="scientific">Caenorhabditis tropicalis</name>
    <dbReference type="NCBI Taxonomy" id="1561998"/>
    <lineage>
        <taxon>Eukaryota</taxon>
        <taxon>Metazoa</taxon>
        <taxon>Ecdysozoa</taxon>
        <taxon>Nematoda</taxon>
        <taxon>Chromadorea</taxon>
        <taxon>Rhabditida</taxon>
        <taxon>Rhabditina</taxon>
        <taxon>Rhabditomorpha</taxon>
        <taxon>Rhabditoidea</taxon>
        <taxon>Rhabditidae</taxon>
        <taxon>Peloderinae</taxon>
        <taxon>Caenorhabditis</taxon>
    </lineage>
</organism>
<dbReference type="STRING" id="1561998.A0A1I7TBM3"/>
<keyword evidence="7" id="KW-0966">Cell projection</keyword>
<proteinExistence type="predicted"/>
<protein>
    <submittedName>
        <fullName evidence="12">Elongator complex protein 1</fullName>
    </submittedName>
</protein>
<evidence type="ECO:0000256" key="7">
    <source>
        <dbReference type="ARBA" id="ARBA00023273"/>
    </source>
</evidence>
<dbReference type="UniPathway" id="UPA00988"/>
<evidence type="ECO:0000259" key="9">
    <source>
        <dbReference type="Pfam" id="PF23390"/>
    </source>
</evidence>
<dbReference type="InterPro" id="IPR039857">
    <property type="entry name" value="Ift122/121"/>
</dbReference>
<feature type="domain" description="IFT121 second beta-propeller" evidence="9">
    <location>
        <begin position="486"/>
        <end position="565"/>
    </location>
</feature>
<dbReference type="PANTHER" id="PTHR12764">
    <property type="entry name" value="WD REPEAT DOMAIN-RELATED"/>
    <property type="match status" value="1"/>
</dbReference>
<dbReference type="Proteomes" id="UP000095282">
    <property type="component" value="Unplaced"/>
</dbReference>
<feature type="domain" description="IFT121 second beta-propeller" evidence="9">
    <location>
        <begin position="365"/>
        <end position="476"/>
    </location>
</feature>
<dbReference type="eggNOG" id="KOG2041">
    <property type="taxonomic scope" value="Eukaryota"/>
</dbReference>
<keyword evidence="11" id="KW-1185">Reference proteome</keyword>
<evidence type="ECO:0000259" key="10">
    <source>
        <dbReference type="Pfam" id="PF24797"/>
    </source>
</evidence>
<dbReference type="AlphaFoldDB" id="A0A1I7TBM3"/>
<dbReference type="GO" id="GO:0035721">
    <property type="term" value="P:intraciliary retrograde transport"/>
    <property type="evidence" value="ECO:0007669"/>
    <property type="project" value="TreeGrafter"/>
</dbReference>
<dbReference type="InterPro" id="IPR056159">
    <property type="entry name" value="Beta-prop_IFT121_TULP_N"/>
</dbReference>
<keyword evidence="4 8" id="KW-0853">WD repeat</keyword>
<evidence type="ECO:0000256" key="6">
    <source>
        <dbReference type="ARBA" id="ARBA00023069"/>
    </source>
</evidence>
<dbReference type="InterPro" id="IPR036322">
    <property type="entry name" value="WD40_repeat_dom_sf"/>
</dbReference>
<evidence type="ECO:0000256" key="3">
    <source>
        <dbReference type="ARBA" id="ARBA00022490"/>
    </source>
</evidence>
<evidence type="ECO:0000313" key="12">
    <source>
        <dbReference type="WBParaSite" id="Csp11.Scaffold574.g4354.t1"/>
    </source>
</evidence>
<dbReference type="GO" id="GO:0097730">
    <property type="term" value="C:non-motile cilium"/>
    <property type="evidence" value="ECO:0007669"/>
    <property type="project" value="TreeGrafter"/>
</dbReference>
<evidence type="ECO:0000256" key="5">
    <source>
        <dbReference type="ARBA" id="ARBA00022737"/>
    </source>
</evidence>
<accession>A0A1I7TBM3</accession>
<dbReference type="PANTHER" id="PTHR12764:SF5">
    <property type="entry name" value="LD29485P"/>
    <property type="match status" value="1"/>
</dbReference>
<dbReference type="InterPro" id="IPR056158">
    <property type="entry name" value="Beta-prop_IFT121_2nd"/>
</dbReference>
<dbReference type="Pfam" id="PF24797">
    <property type="entry name" value="Beta-prop_WDR35_TULP_N"/>
    <property type="match status" value="1"/>
</dbReference>
<dbReference type="GO" id="GO:0005737">
    <property type="term" value="C:cytoplasm"/>
    <property type="evidence" value="ECO:0007669"/>
    <property type="project" value="UniProtKB-SubCell"/>
</dbReference>
<evidence type="ECO:0000256" key="1">
    <source>
        <dbReference type="ARBA" id="ARBA00004138"/>
    </source>
</evidence>
<keyword evidence="3" id="KW-0963">Cytoplasm</keyword>
<dbReference type="GO" id="GO:0030991">
    <property type="term" value="C:intraciliary transport particle A"/>
    <property type="evidence" value="ECO:0007669"/>
    <property type="project" value="TreeGrafter"/>
</dbReference>
<dbReference type="SMART" id="SM00320">
    <property type="entry name" value="WD40"/>
    <property type="match status" value="5"/>
</dbReference>
<dbReference type="Pfam" id="PF23390">
    <property type="entry name" value="Beta-prop_WDR35_2nd"/>
    <property type="match status" value="2"/>
</dbReference>
<evidence type="ECO:0000256" key="2">
    <source>
        <dbReference type="ARBA" id="ARBA00004496"/>
    </source>
</evidence>
<dbReference type="GO" id="GO:0061512">
    <property type="term" value="P:protein localization to cilium"/>
    <property type="evidence" value="ECO:0007669"/>
    <property type="project" value="TreeGrafter"/>
</dbReference>
<reference evidence="12" key="1">
    <citation type="submission" date="2016-11" db="UniProtKB">
        <authorList>
            <consortium name="WormBaseParasite"/>
        </authorList>
    </citation>
    <scope>IDENTIFICATION</scope>
</reference>
<dbReference type="InterPro" id="IPR015943">
    <property type="entry name" value="WD40/YVTN_repeat-like_dom_sf"/>
</dbReference>
<dbReference type="WBParaSite" id="Csp11.Scaffold574.g4354.t1">
    <property type="protein sequence ID" value="Csp11.Scaffold574.g4354.t1"/>
    <property type="gene ID" value="Csp11.Scaffold574.g4354"/>
</dbReference>